<dbReference type="Proteomes" id="UP000198607">
    <property type="component" value="Unassembled WGS sequence"/>
</dbReference>
<dbReference type="AlphaFoldDB" id="A0A1G8KXR6"/>
<name>A0A1G8KXR6_9RHOO</name>
<gene>
    <name evidence="1" type="ORF">SAMN05660652_03505</name>
</gene>
<evidence type="ECO:0000313" key="1">
    <source>
        <dbReference type="EMBL" id="SDI48147.1"/>
    </source>
</evidence>
<dbReference type="EMBL" id="FNCY01000020">
    <property type="protein sequence ID" value="SDI48147.1"/>
    <property type="molecule type" value="Genomic_DNA"/>
</dbReference>
<accession>A0A1G8KXR6</accession>
<sequence>MSNAIPDHLRNWWEHQYKAVQEFGQVLLREDSASPQLMRFFETLARHCPKLRSVRMTNALHALWRQTPSALAFELAVRYCKSPTEIGDYAARIRRAMPQASDGERFDAELTAESALADVVRWLDANDKARPAG</sequence>
<protein>
    <submittedName>
        <fullName evidence="1">Uncharacterized protein</fullName>
    </submittedName>
</protein>
<proteinExistence type="predicted"/>
<dbReference type="RefSeq" id="WP_091939546.1">
    <property type="nucleotide sequence ID" value="NZ_FNCY01000020.1"/>
</dbReference>
<dbReference type="STRING" id="83767.SAMN05660652_03505"/>
<keyword evidence="2" id="KW-1185">Reference proteome</keyword>
<evidence type="ECO:0000313" key="2">
    <source>
        <dbReference type="Proteomes" id="UP000198607"/>
    </source>
</evidence>
<reference evidence="1 2" key="1">
    <citation type="submission" date="2016-10" db="EMBL/GenBank/DDBJ databases">
        <authorList>
            <person name="de Groot N.N."/>
        </authorList>
    </citation>
    <scope>NUCLEOTIDE SEQUENCE [LARGE SCALE GENOMIC DNA]</scope>
    <source>
        <strain evidence="1 2">DSM 5885</strain>
    </source>
</reference>
<organism evidence="1 2">
    <name type="scientific">Propionivibrio dicarboxylicus</name>
    <dbReference type="NCBI Taxonomy" id="83767"/>
    <lineage>
        <taxon>Bacteria</taxon>
        <taxon>Pseudomonadati</taxon>
        <taxon>Pseudomonadota</taxon>
        <taxon>Betaproteobacteria</taxon>
        <taxon>Rhodocyclales</taxon>
        <taxon>Rhodocyclaceae</taxon>
        <taxon>Propionivibrio</taxon>
    </lineage>
</organism>